<evidence type="ECO:0000313" key="5">
    <source>
        <dbReference type="EMBL" id="QEC46619.1"/>
    </source>
</evidence>
<gene>
    <name evidence="5" type="ORF">FSW04_02835</name>
</gene>
<evidence type="ECO:0000256" key="1">
    <source>
        <dbReference type="ARBA" id="ARBA00006739"/>
    </source>
</evidence>
<organism evidence="5 6">
    <name type="scientific">Baekduia soli</name>
    <dbReference type="NCBI Taxonomy" id="496014"/>
    <lineage>
        <taxon>Bacteria</taxon>
        <taxon>Bacillati</taxon>
        <taxon>Actinomycetota</taxon>
        <taxon>Thermoleophilia</taxon>
        <taxon>Solirubrobacterales</taxon>
        <taxon>Baekduiaceae</taxon>
        <taxon>Baekduia</taxon>
    </lineage>
</organism>
<dbReference type="Pfam" id="PF00535">
    <property type="entry name" value="Glycos_transf_2"/>
    <property type="match status" value="1"/>
</dbReference>
<dbReference type="InterPro" id="IPR029044">
    <property type="entry name" value="Nucleotide-diphossugar_trans"/>
</dbReference>
<evidence type="ECO:0000256" key="2">
    <source>
        <dbReference type="ARBA" id="ARBA00022676"/>
    </source>
</evidence>
<dbReference type="PANTHER" id="PTHR43398:SF1">
    <property type="entry name" value="DOLICHOL-PHOSPHATE MANNOSYLTRANSFERASE SUBUNIT 1"/>
    <property type="match status" value="1"/>
</dbReference>
<protein>
    <submittedName>
        <fullName evidence="5">Polyprenol monophosphomannose synthase</fullName>
    </submittedName>
</protein>
<name>A0A5B8U0T1_9ACTN</name>
<dbReference type="SUPFAM" id="SSF53448">
    <property type="entry name" value="Nucleotide-diphospho-sugar transferases"/>
    <property type="match status" value="1"/>
</dbReference>
<dbReference type="FunFam" id="3.90.550.10:FF:000122">
    <property type="entry name" value="Dolichol-phosphate mannosyltransferase subunit 1"/>
    <property type="match status" value="1"/>
</dbReference>
<dbReference type="PANTHER" id="PTHR43398">
    <property type="entry name" value="DOLICHOL-PHOSPHATE MANNOSYLTRANSFERASE SUBUNIT 1"/>
    <property type="match status" value="1"/>
</dbReference>
<dbReference type="RefSeq" id="WP_146916038.1">
    <property type="nucleotide sequence ID" value="NZ_CP042430.1"/>
</dbReference>
<evidence type="ECO:0000256" key="3">
    <source>
        <dbReference type="ARBA" id="ARBA00022679"/>
    </source>
</evidence>
<dbReference type="GO" id="GO:0004582">
    <property type="term" value="F:dolichyl-phosphate beta-D-mannosyltransferase activity"/>
    <property type="evidence" value="ECO:0007669"/>
    <property type="project" value="InterPro"/>
</dbReference>
<evidence type="ECO:0000259" key="4">
    <source>
        <dbReference type="Pfam" id="PF00535"/>
    </source>
</evidence>
<dbReference type="EMBL" id="CP042430">
    <property type="protein sequence ID" value="QEC46619.1"/>
    <property type="molecule type" value="Genomic_DNA"/>
</dbReference>
<keyword evidence="6" id="KW-1185">Reference proteome</keyword>
<dbReference type="GO" id="GO:0016020">
    <property type="term" value="C:membrane"/>
    <property type="evidence" value="ECO:0007669"/>
    <property type="project" value="GOC"/>
</dbReference>
<dbReference type="GO" id="GO:0009247">
    <property type="term" value="P:glycolipid biosynthetic process"/>
    <property type="evidence" value="ECO:0007669"/>
    <property type="project" value="TreeGrafter"/>
</dbReference>
<dbReference type="OrthoDB" id="9810303at2"/>
<keyword evidence="2" id="KW-0328">Glycosyltransferase</keyword>
<dbReference type="AlphaFoldDB" id="A0A5B8U0T1"/>
<reference evidence="5 6" key="1">
    <citation type="journal article" date="2018" name="J. Microbiol.">
        <title>Baekduia soli gen. nov., sp. nov., a novel bacterium isolated from the soil of Baekdu Mountain and proposal of a novel family name, Baekduiaceae fam. nov.</title>
        <authorList>
            <person name="An D.S."/>
            <person name="Siddiqi M.Z."/>
            <person name="Kim K.H."/>
            <person name="Yu H.S."/>
            <person name="Im W.T."/>
        </authorList>
    </citation>
    <scope>NUCLEOTIDE SEQUENCE [LARGE SCALE GENOMIC DNA]</scope>
    <source>
        <strain evidence="5 6">BR7-21</strain>
    </source>
</reference>
<dbReference type="Gene3D" id="3.90.550.10">
    <property type="entry name" value="Spore Coat Polysaccharide Biosynthesis Protein SpsA, Chain A"/>
    <property type="match status" value="1"/>
</dbReference>
<dbReference type="InterPro" id="IPR001173">
    <property type="entry name" value="Glyco_trans_2-like"/>
</dbReference>
<evidence type="ECO:0000313" key="6">
    <source>
        <dbReference type="Proteomes" id="UP000321805"/>
    </source>
</evidence>
<feature type="domain" description="Glycosyltransferase 2-like" evidence="4">
    <location>
        <begin position="9"/>
        <end position="179"/>
    </location>
</feature>
<proteinExistence type="inferred from homology"/>
<dbReference type="InterPro" id="IPR039528">
    <property type="entry name" value="DPM1-like"/>
</dbReference>
<sequence length="244" mass="26758">MTSSDTAWLILPTYDEAENVEAIVAAALAVLERAAPGAHRILIVDDDSPDGTGRLADGLAAAHDAVEVLHRAERTGLGPAYLAGFAHALGHGAAYVFEMDADFSHDPADLERLLRRVRDEGADVALGSRYVRGGRVRDWGLVRRLVSRGGCLYAQAVLGLRVRDLTGGFKCFRAEVLRAIDLPTVRAHGYAFQVELTNRALRAGYRVDEVPITFRDRLHGRSKMSPRIAIEAMWLVPQLRRPGR</sequence>
<dbReference type="KEGG" id="bsol:FSW04_02835"/>
<accession>A0A5B8U0T1</accession>
<dbReference type="Proteomes" id="UP000321805">
    <property type="component" value="Chromosome"/>
</dbReference>
<dbReference type="CDD" id="cd06442">
    <property type="entry name" value="DPM1_like"/>
    <property type="match status" value="1"/>
</dbReference>
<comment type="similarity">
    <text evidence="1">Belongs to the glycosyltransferase 2 family.</text>
</comment>
<keyword evidence="3" id="KW-0808">Transferase</keyword>